<gene>
    <name evidence="3" type="ORF">KDA_37790</name>
</gene>
<dbReference type="GO" id="GO:0005975">
    <property type="term" value="P:carbohydrate metabolic process"/>
    <property type="evidence" value="ECO:0007669"/>
    <property type="project" value="InterPro"/>
</dbReference>
<dbReference type="Pfam" id="PF00553">
    <property type="entry name" value="CBM_2"/>
    <property type="match status" value="1"/>
</dbReference>
<dbReference type="InterPro" id="IPR036908">
    <property type="entry name" value="RlpA-like_sf"/>
</dbReference>
<dbReference type="PROSITE" id="PS51173">
    <property type="entry name" value="CBM2"/>
    <property type="match status" value="1"/>
</dbReference>
<protein>
    <recommendedName>
        <fullName evidence="2">CBM2 domain-containing protein</fullName>
    </recommendedName>
</protein>
<name>A0A402BAA2_9CHLR</name>
<dbReference type="Gene3D" id="2.60.40.760">
    <property type="entry name" value="Expansin, cellulose-binding-like domain"/>
    <property type="match status" value="1"/>
</dbReference>
<dbReference type="InterPro" id="IPR008965">
    <property type="entry name" value="CBM2/CBM3_carb-bd_dom_sf"/>
</dbReference>
<dbReference type="InterPro" id="IPR001919">
    <property type="entry name" value="CBD2"/>
</dbReference>
<accession>A0A402BAA2</accession>
<dbReference type="SMART" id="SM00637">
    <property type="entry name" value="CBD_II"/>
    <property type="match status" value="1"/>
</dbReference>
<reference evidence="4" key="1">
    <citation type="submission" date="2018-12" db="EMBL/GenBank/DDBJ databases">
        <title>Tengunoibacter tsumagoiensis gen. nov., sp. nov., Dictyobacter kobayashii sp. nov., D. alpinus sp. nov., and D. joshuensis sp. nov. and description of Dictyobacteraceae fam. nov. within the order Ktedonobacterales isolated from Tengu-no-mugimeshi.</title>
        <authorList>
            <person name="Wang C.M."/>
            <person name="Zheng Y."/>
            <person name="Sakai Y."/>
            <person name="Toyoda A."/>
            <person name="Minakuchi Y."/>
            <person name="Abe K."/>
            <person name="Yokota A."/>
            <person name="Yabe S."/>
        </authorList>
    </citation>
    <scope>NUCLEOTIDE SEQUENCE [LARGE SCALE GENOMIC DNA]</scope>
    <source>
        <strain evidence="4">Uno16</strain>
    </source>
</reference>
<proteinExistence type="predicted"/>
<evidence type="ECO:0000259" key="2">
    <source>
        <dbReference type="PROSITE" id="PS51173"/>
    </source>
</evidence>
<dbReference type="SUPFAM" id="SSF50685">
    <property type="entry name" value="Barwin-like endoglucanases"/>
    <property type="match status" value="1"/>
</dbReference>
<dbReference type="EMBL" id="BIFT01000001">
    <property type="protein sequence ID" value="GCE28295.1"/>
    <property type="molecule type" value="Genomic_DNA"/>
</dbReference>
<evidence type="ECO:0000313" key="4">
    <source>
        <dbReference type="Proteomes" id="UP000287171"/>
    </source>
</evidence>
<sequence>MKDRLSIRFIVRTLAILLTCCLVGVSFISLQATHAASPYCQVTYTVTNQWSGGFSANINIQNTSNTAWTNWTLGFDFPASNQSITQGWSGTFTQSGQHVTVVNASYNGNVGVNATAVPGFNGSNGSSNPIPTAFSVNGNACNGSGVPTPTPTPGTTPTPTPGNTPTPTPTPGNTPTPTPTPTQGSFVPVVASTPLTLTGSHTGNATWFSSLGSPYGGCGIPQANLDTQNFVAMNVQNTPGDYNTYLTRPIGSQNASKISMFSNGLNCGRWVRVTISDFCTGINDGAQNMPFCRNGSWVQDKYNGATLDMLVADSCQDGNAWCRDDPNHLDLAQDSLNKFVLNGQPVGDMYPNSWQNRHVNWQFIPAPNYTGDIQIGFLQGASSYWSAISVNHLANGIHGVEYYQNGTWVNAPMDSDLGQDYIILPTTSGGKDYQIKVFDASNQPINNGRIYNFSYPSSCGSSCSAPLVNVAYTTS</sequence>
<feature type="domain" description="CBM2" evidence="2">
    <location>
        <begin position="33"/>
        <end position="144"/>
    </location>
</feature>
<dbReference type="Gene3D" id="2.40.40.10">
    <property type="entry name" value="RlpA-like domain"/>
    <property type="match status" value="1"/>
</dbReference>
<dbReference type="Proteomes" id="UP000287171">
    <property type="component" value="Unassembled WGS sequence"/>
</dbReference>
<organism evidence="3 4">
    <name type="scientific">Dictyobacter alpinus</name>
    <dbReference type="NCBI Taxonomy" id="2014873"/>
    <lineage>
        <taxon>Bacteria</taxon>
        <taxon>Bacillati</taxon>
        <taxon>Chloroflexota</taxon>
        <taxon>Ktedonobacteria</taxon>
        <taxon>Ktedonobacterales</taxon>
        <taxon>Dictyobacteraceae</taxon>
        <taxon>Dictyobacter</taxon>
    </lineage>
</organism>
<dbReference type="GO" id="GO:0004553">
    <property type="term" value="F:hydrolase activity, hydrolyzing O-glycosyl compounds"/>
    <property type="evidence" value="ECO:0007669"/>
    <property type="project" value="InterPro"/>
</dbReference>
<dbReference type="InterPro" id="IPR012291">
    <property type="entry name" value="CBM2_carb-bd_dom_sf"/>
</dbReference>
<evidence type="ECO:0000313" key="3">
    <source>
        <dbReference type="EMBL" id="GCE28295.1"/>
    </source>
</evidence>
<dbReference type="SUPFAM" id="SSF49384">
    <property type="entry name" value="Carbohydrate-binding domain"/>
    <property type="match status" value="1"/>
</dbReference>
<comment type="caution">
    <text evidence="3">The sequence shown here is derived from an EMBL/GenBank/DDBJ whole genome shotgun (WGS) entry which is preliminary data.</text>
</comment>
<feature type="compositionally biased region" description="Pro residues" evidence="1">
    <location>
        <begin position="148"/>
        <end position="180"/>
    </location>
</feature>
<feature type="region of interest" description="Disordered" evidence="1">
    <location>
        <begin position="141"/>
        <end position="183"/>
    </location>
</feature>
<keyword evidence="4" id="KW-1185">Reference proteome</keyword>
<dbReference type="Gene3D" id="2.60.40.290">
    <property type="match status" value="1"/>
</dbReference>
<dbReference type="AlphaFoldDB" id="A0A402BAA2"/>
<dbReference type="InterPro" id="IPR036749">
    <property type="entry name" value="Expansin_CBD_sf"/>
</dbReference>
<evidence type="ECO:0000256" key="1">
    <source>
        <dbReference type="SAM" id="MobiDB-lite"/>
    </source>
</evidence>
<dbReference type="GO" id="GO:0030247">
    <property type="term" value="F:polysaccharide binding"/>
    <property type="evidence" value="ECO:0007669"/>
    <property type="project" value="UniProtKB-UniRule"/>
</dbReference>